<feature type="region of interest" description="Disordered" evidence="1">
    <location>
        <begin position="66"/>
        <end position="123"/>
    </location>
</feature>
<accession>A0ABP0XUX3</accession>
<name>A0ABP0XUX3_9ROSI</name>
<feature type="compositionally biased region" description="Basic and acidic residues" evidence="1">
    <location>
        <begin position="74"/>
        <end position="93"/>
    </location>
</feature>
<gene>
    <name evidence="2" type="ORF">CITCOLO1_LOCUS1962</name>
</gene>
<feature type="region of interest" description="Disordered" evidence="1">
    <location>
        <begin position="134"/>
        <end position="153"/>
    </location>
</feature>
<feature type="compositionally biased region" description="Basic residues" evidence="1">
    <location>
        <begin position="111"/>
        <end position="120"/>
    </location>
</feature>
<sequence>MIKIRVRIHINNPKTISNGIHNCIITSTSRNLIEALELSSGARSLEEVERGSGVVVMVLVSTQICNPPKRHDRRGKENQKNKIREKEGLKLGEVRGNTRKRSVKMDEVGEKKKKNRRRKTKELGKIDRKKVYWSEMEEEEREGGTTDSGSMRWEKCVATSSEGRALEREKGVFVY</sequence>
<organism evidence="2 3">
    <name type="scientific">Citrullus colocynthis</name>
    <name type="common">colocynth</name>
    <dbReference type="NCBI Taxonomy" id="252529"/>
    <lineage>
        <taxon>Eukaryota</taxon>
        <taxon>Viridiplantae</taxon>
        <taxon>Streptophyta</taxon>
        <taxon>Embryophyta</taxon>
        <taxon>Tracheophyta</taxon>
        <taxon>Spermatophyta</taxon>
        <taxon>Magnoliopsida</taxon>
        <taxon>eudicotyledons</taxon>
        <taxon>Gunneridae</taxon>
        <taxon>Pentapetalae</taxon>
        <taxon>rosids</taxon>
        <taxon>fabids</taxon>
        <taxon>Cucurbitales</taxon>
        <taxon>Cucurbitaceae</taxon>
        <taxon>Benincaseae</taxon>
        <taxon>Citrullus</taxon>
    </lineage>
</organism>
<dbReference type="EMBL" id="OZ021735">
    <property type="protein sequence ID" value="CAK9310342.1"/>
    <property type="molecule type" value="Genomic_DNA"/>
</dbReference>
<protein>
    <submittedName>
        <fullName evidence="2">Uncharacterized protein</fullName>
    </submittedName>
</protein>
<proteinExistence type="predicted"/>
<dbReference type="Proteomes" id="UP001642487">
    <property type="component" value="Chromosome 1"/>
</dbReference>
<keyword evidence="3" id="KW-1185">Reference proteome</keyword>
<evidence type="ECO:0000313" key="2">
    <source>
        <dbReference type="EMBL" id="CAK9310342.1"/>
    </source>
</evidence>
<evidence type="ECO:0000256" key="1">
    <source>
        <dbReference type="SAM" id="MobiDB-lite"/>
    </source>
</evidence>
<reference evidence="2 3" key="1">
    <citation type="submission" date="2024-03" db="EMBL/GenBank/DDBJ databases">
        <authorList>
            <person name="Gkanogiannis A."/>
            <person name="Becerra Lopez-Lavalle L."/>
        </authorList>
    </citation>
    <scope>NUCLEOTIDE SEQUENCE [LARGE SCALE GENOMIC DNA]</scope>
</reference>
<evidence type="ECO:0000313" key="3">
    <source>
        <dbReference type="Proteomes" id="UP001642487"/>
    </source>
</evidence>